<dbReference type="Proteomes" id="UP001151532">
    <property type="component" value="Chromosome 8"/>
</dbReference>
<gene>
    <name evidence="1" type="ORF">OIU79_004889</name>
</gene>
<protein>
    <submittedName>
        <fullName evidence="1">SENESCENCE ASSOCIATED protein 20</fullName>
    </submittedName>
</protein>
<dbReference type="Pfam" id="PF07107">
    <property type="entry name" value="WI12"/>
    <property type="match status" value="1"/>
</dbReference>
<proteinExistence type="predicted"/>
<evidence type="ECO:0000313" key="1">
    <source>
        <dbReference type="EMBL" id="KAJ6726846.1"/>
    </source>
</evidence>
<dbReference type="InterPro" id="IPR009798">
    <property type="entry name" value="Wun1-like"/>
</dbReference>
<dbReference type="OrthoDB" id="667779at2759"/>
<dbReference type="EMBL" id="JAPFFK010000013">
    <property type="protein sequence ID" value="KAJ6726846.1"/>
    <property type="molecule type" value="Genomic_DNA"/>
</dbReference>
<sequence length="240" mass="26568">MKTQNQNPIHAPLYSTPLFASRTSTSSHFSGSLSSTSSLSRTPSIFLFLSCLTGTFIAFQELANSQEILAEITEPKPPTSSKKSQEVVLAFYEALKSRDVDTVHKILARDLEWWFHGPPSHQFMMRLLTGEQKDSDVPFEFSPISITPFGNIVVAEGFDTSRPISWVHAWTVTDGIITQVREYFNTSLTVTRLGNQSQPSDFKSKSSTTTEITPVHCPPVWESSLSDQIGKSVPGLVLAI</sequence>
<dbReference type="InterPro" id="IPR032710">
    <property type="entry name" value="NTF2-like_dom_sf"/>
</dbReference>
<dbReference type="Gene3D" id="3.10.450.50">
    <property type="match status" value="1"/>
</dbReference>
<comment type="caution">
    <text evidence="1">The sequence shown here is derived from an EMBL/GenBank/DDBJ whole genome shotgun (WGS) entry which is preliminary data.</text>
</comment>
<dbReference type="PANTHER" id="PTHR33703:SF15">
    <property type="entry name" value="WOUND-INDUCED-LIKE PROTEIN"/>
    <property type="match status" value="1"/>
</dbReference>
<name>A0A9Q0UB92_SALPP</name>
<reference evidence="1" key="2">
    <citation type="journal article" date="2023" name="Int. J. Mol. Sci.">
        <title>De Novo Assembly and Annotation of 11 Diverse Shrub Willow (Salix) Genomes Reveals Novel Gene Organization in Sex-Linked Regions.</title>
        <authorList>
            <person name="Hyden B."/>
            <person name="Feng K."/>
            <person name="Yates T.B."/>
            <person name="Jawdy S."/>
            <person name="Cereghino C."/>
            <person name="Smart L.B."/>
            <person name="Muchero W."/>
        </authorList>
    </citation>
    <scope>NUCLEOTIDE SEQUENCE</scope>
    <source>
        <tissue evidence="1">Shoot tip</tissue>
    </source>
</reference>
<dbReference type="AlphaFoldDB" id="A0A9Q0UB92"/>
<accession>A0A9Q0UB92</accession>
<dbReference type="SUPFAM" id="SSF54427">
    <property type="entry name" value="NTF2-like"/>
    <property type="match status" value="1"/>
</dbReference>
<dbReference type="PANTHER" id="PTHR33703">
    <property type="entry name" value="OS07G0691300 PROTEIN"/>
    <property type="match status" value="1"/>
</dbReference>
<reference evidence="1" key="1">
    <citation type="submission" date="2022-11" db="EMBL/GenBank/DDBJ databases">
        <authorList>
            <person name="Hyden B.L."/>
            <person name="Feng K."/>
            <person name="Yates T."/>
            <person name="Jawdy S."/>
            <person name="Smart L.B."/>
            <person name="Muchero W."/>
        </authorList>
    </citation>
    <scope>NUCLEOTIDE SEQUENCE</scope>
    <source>
        <tissue evidence="1">Shoot tip</tissue>
    </source>
</reference>
<organism evidence="1 2">
    <name type="scientific">Salix purpurea</name>
    <name type="common">Purple osier willow</name>
    <dbReference type="NCBI Taxonomy" id="77065"/>
    <lineage>
        <taxon>Eukaryota</taxon>
        <taxon>Viridiplantae</taxon>
        <taxon>Streptophyta</taxon>
        <taxon>Embryophyta</taxon>
        <taxon>Tracheophyta</taxon>
        <taxon>Spermatophyta</taxon>
        <taxon>Magnoliopsida</taxon>
        <taxon>eudicotyledons</taxon>
        <taxon>Gunneridae</taxon>
        <taxon>Pentapetalae</taxon>
        <taxon>rosids</taxon>
        <taxon>fabids</taxon>
        <taxon>Malpighiales</taxon>
        <taxon>Salicaceae</taxon>
        <taxon>Saliceae</taxon>
        <taxon>Salix</taxon>
    </lineage>
</organism>
<evidence type="ECO:0000313" key="2">
    <source>
        <dbReference type="Proteomes" id="UP001151532"/>
    </source>
</evidence>
<keyword evidence="2" id="KW-1185">Reference proteome</keyword>